<organism evidence="1 2">
    <name type="scientific">Streptomyces caniscabiei</name>
    <dbReference type="NCBI Taxonomy" id="2746961"/>
    <lineage>
        <taxon>Bacteria</taxon>
        <taxon>Bacillati</taxon>
        <taxon>Actinomycetota</taxon>
        <taxon>Actinomycetes</taxon>
        <taxon>Kitasatosporales</taxon>
        <taxon>Streptomycetaceae</taxon>
        <taxon>Streptomyces</taxon>
    </lineage>
</organism>
<evidence type="ECO:0000313" key="1">
    <source>
        <dbReference type="EMBL" id="MDX3038778.1"/>
    </source>
</evidence>
<gene>
    <name evidence="1" type="ORF">PV383_16580</name>
</gene>
<reference evidence="1 2" key="1">
    <citation type="journal article" date="2023" name="Microb. Genom.">
        <title>Mesoterricola silvestris gen. nov., sp. nov., Mesoterricola sediminis sp. nov., Geothrix oryzae sp. nov., Geothrix edaphica sp. nov., Geothrix rubra sp. nov., and Geothrix limicola sp. nov., six novel members of Acidobacteriota isolated from soils.</title>
        <authorList>
            <person name="Weisberg A.J."/>
            <person name="Pearce E."/>
            <person name="Kramer C.G."/>
            <person name="Chang J.H."/>
            <person name="Clarke C.R."/>
        </authorList>
    </citation>
    <scope>NUCLEOTIDE SEQUENCE [LARGE SCALE GENOMIC DNA]</scope>
    <source>
        <strain evidence="1 2">NE20-4-1</strain>
    </source>
</reference>
<evidence type="ECO:0000313" key="2">
    <source>
        <dbReference type="Proteomes" id="UP001282474"/>
    </source>
</evidence>
<proteinExistence type="predicted"/>
<dbReference type="RefSeq" id="WP_045561113.1">
    <property type="nucleotide sequence ID" value="NZ_JABXWF010000015.1"/>
</dbReference>
<accession>A0ABU4MMV5</accession>
<keyword evidence="2" id="KW-1185">Reference proteome</keyword>
<comment type="caution">
    <text evidence="1">The sequence shown here is derived from an EMBL/GenBank/DDBJ whole genome shotgun (WGS) entry which is preliminary data.</text>
</comment>
<protein>
    <submittedName>
        <fullName evidence="1">Uncharacterized protein</fullName>
    </submittedName>
</protein>
<name>A0ABU4MMV5_9ACTN</name>
<dbReference type="Proteomes" id="UP001282474">
    <property type="component" value="Unassembled WGS sequence"/>
</dbReference>
<dbReference type="EMBL" id="JARAWJ010000011">
    <property type="protein sequence ID" value="MDX3038778.1"/>
    <property type="molecule type" value="Genomic_DNA"/>
</dbReference>
<sequence length="80" mass="9146">MYLPHSKPRHRLSQEYWEAIDTRRARLPHSTRLHEASVIIPHTAMLRPGAEEHLPRALDRLVGHADRLRDPTAGRNTAAA</sequence>